<dbReference type="Gene3D" id="2.130.10.10">
    <property type="entry name" value="YVTN repeat-like/Quinoprotein amine dehydrogenase"/>
    <property type="match status" value="1"/>
</dbReference>
<protein>
    <recommendedName>
        <fullName evidence="7">Transducin/WD40 repeat-like superfamily protein</fullName>
    </recommendedName>
</protein>
<dbReference type="GO" id="GO:0005634">
    <property type="term" value="C:nucleus"/>
    <property type="evidence" value="ECO:0007669"/>
    <property type="project" value="UniProtKB-SubCell"/>
</dbReference>
<feature type="compositionally biased region" description="Basic residues" evidence="4">
    <location>
        <begin position="340"/>
        <end position="350"/>
    </location>
</feature>
<accession>A0AAV5C403</accession>
<proteinExistence type="predicted"/>
<feature type="compositionally biased region" description="Polar residues" evidence="4">
    <location>
        <begin position="1"/>
        <end position="13"/>
    </location>
</feature>
<dbReference type="InterPro" id="IPR015943">
    <property type="entry name" value="WD40/YVTN_repeat-like_dom_sf"/>
</dbReference>
<dbReference type="GO" id="GO:0000127">
    <property type="term" value="C:transcription factor TFIIIC complex"/>
    <property type="evidence" value="ECO:0007669"/>
    <property type="project" value="TreeGrafter"/>
</dbReference>
<evidence type="ECO:0000256" key="2">
    <source>
        <dbReference type="ARBA" id="ARBA00023163"/>
    </source>
</evidence>
<dbReference type="FunFam" id="2.130.10.10:FF:000777">
    <property type="entry name" value="Transducin/WD40 repeat-like superfamily protein"/>
    <property type="match status" value="1"/>
</dbReference>
<evidence type="ECO:0008006" key="7">
    <source>
        <dbReference type="Google" id="ProtNLM"/>
    </source>
</evidence>
<feature type="compositionally biased region" description="Polar residues" evidence="4">
    <location>
        <begin position="153"/>
        <end position="162"/>
    </location>
</feature>
<evidence type="ECO:0000256" key="4">
    <source>
        <dbReference type="SAM" id="MobiDB-lite"/>
    </source>
</evidence>
<gene>
    <name evidence="5" type="primary">ga08974</name>
    <name evidence="5" type="ORF">PR202_ga08974</name>
</gene>
<dbReference type="SMART" id="SM00320">
    <property type="entry name" value="WD40"/>
    <property type="match status" value="4"/>
</dbReference>
<dbReference type="SMART" id="SM00384">
    <property type="entry name" value="AT_hook"/>
    <property type="match status" value="8"/>
</dbReference>
<feature type="region of interest" description="Disordered" evidence="4">
    <location>
        <begin position="421"/>
        <end position="502"/>
    </location>
</feature>
<dbReference type="PANTHER" id="PTHR15052:SF2">
    <property type="entry name" value="GENERAL TRANSCRIPTION FACTOR 3C POLYPEPTIDE 2"/>
    <property type="match status" value="1"/>
</dbReference>
<keyword evidence="6" id="KW-1185">Reference proteome</keyword>
<feature type="region of interest" description="Disordered" evidence="4">
    <location>
        <begin position="334"/>
        <end position="384"/>
    </location>
</feature>
<dbReference type="InterPro" id="IPR017956">
    <property type="entry name" value="AT_hook_DNA-bd_motif"/>
</dbReference>
<keyword evidence="3" id="KW-0539">Nucleus</keyword>
<dbReference type="InterPro" id="IPR001680">
    <property type="entry name" value="WD40_rpt"/>
</dbReference>
<evidence type="ECO:0000256" key="3">
    <source>
        <dbReference type="ARBA" id="ARBA00023242"/>
    </source>
</evidence>
<organism evidence="5 6">
    <name type="scientific">Eleusine coracana subsp. coracana</name>
    <dbReference type="NCBI Taxonomy" id="191504"/>
    <lineage>
        <taxon>Eukaryota</taxon>
        <taxon>Viridiplantae</taxon>
        <taxon>Streptophyta</taxon>
        <taxon>Embryophyta</taxon>
        <taxon>Tracheophyta</taxon>
        <taxon>Spermatophyta</taxon>
        <taxon>Magnoliopsida</taxon>
        <taxon>Liliopsida</taxon>
        <taxon>Poales</taxon>
        <taxon>Poaceae</taxon>
        <taxon>PACMAD clade</taxon>
        <taxon>Chloridoideae</taxon>
        <taxon>Cynodonteae</taxon>
        <taxon>Eleusininae</taxon>
        <taxon>Eleusine</taxon>
    </lineage>
</organism>
<name>A0AAV5C403_ELECO</name>
<dbReference type="PANTHER" id="PTHR15052">
    <property type="entry name" value="RNA POLYMERASE III TRANSCRIPTION INITIATION FACTOR COMPLEX SUBUNIT"/>
    <property type="match status" value="1"/>
</dbReference>
<reference evidence="5" key="2">
    <citation type="submission" date="2021-12" db="EMBL/GenBank/DDBJ databases">
        <title>Resequencing data analysis of finger millet.</title>
        <authorList>
            <person name="Hatakeyama M."/>
            <person name="Aluri S."/>
            <person name="Balachadran M.T."/>
            <person name="Sivarajan S.R."/>
            <person name="Poveda L."/>
            <person name="Shimizu-Inatsugi R."/>
            <person name="Schlapbach R."/>
            <person name="Sreeman S.M."/>
            <person name="Shimizu K.K."/>
        </authorList>
    </citation>
    <scope>NUCLEOTIDE SEQUENCE</scope>
</reference>
<keyword evidence="2" id="KW-0804">Transcription</keyword>
<dbReference type="InterPro" id="IPR036322">
    <property type="entry name" value="WD40_repeat_dom_sf"/>
</dbReference>
<feature type="compositionally biased region" description="Basic residues" evidence="4">
    <location>
        <begin position="438"/>
        <end position="448"/>
    </location>
</feature>
<dbReference type="SUPFAM" id="SSF50978">
    <property type="entry name" value="WD40 repeat-like"/>
    <property type="match status" value="1"/>
</dbReference>
<feature type="region of interest" description="Disordered" evidence="4">
    <location>
        <begin position="134"/>
        <end position="162"/>
    </location>
</feature>
<feature type="compositionally biased region" description="Basic residues" evidence="4">
    <location>
        <begin position="487"/>
        <end position="497"/>
    </location>
</feature>
<dbReference type="AlphaFoldDB" id="A0AAV5C403"/>
<reference evidence="5" key="1">
    <citation type="journal article" date="2018" name="DNA Res.">
        <title>Multiple hybrid de novo genome assembly of finger millet, an orphan allotetraploid crop.</title>
        <authorList>
            <person name="Hatakeyama M."/>
            <person name="Aluri S."/>
            <person name="Balachadran M.T."/>
            <person name="Sivarajan S.R."/>
            <person name="Patrignani A."/>
            <person name="Gruter S."/>
            <person name="Poveda L."/>
            <person name="Shimizu-Inatsugi R."/>
            <person name="Baeten J."/>
            <person name="Francoijs K.J."/>
            <person name="Nataraja K.N."/>
            <person name="Reddy Y.A.N."/>
            <person name="Phadnis S."/>
            <person name="Ravikumar R.L."/>
            <person name="Schlapbach R."/>
            <person name="Sreeman S.M."/>
            <person name="Shimizu K.K."/>
        </authorList>
    </citation>
    <scope>NUCLEOTIDE SEQUENCE</scope>
</reference>
<comment type="subcellular location">
    <subcellularLocation>
        <location evidence="1">Nucleus</location>
    </subcellularLocation>
</comment>
<dbReference type="Proteomes" id="UP001054889">
    <property type="component" value="Unassembled WGS sequence"/>
</dbReference>
<comment type="caution">
    <text evidence="5">The sequence shown here is derived from an EMBL/GenBank/DDBJ whole genome shotgun (WGS) entry which is preliminary data.</text>
</comment>
<dbReference type="EMBL" id="BQKI01000004">
    <property type="protein sequence ID" value="GJM92498.1"/>
    <property type="molecule type" value="Genomic_DNA"/>
</dbReference>
<dbReference type="InterPro" id="IPR052416">
    <property type="entry name" value="GTF3C_component"/>
</dbReference>
<dbReference type="GO" id="GO:0006383">
    <property type="term" value="P:transcription by RNA polymerase III"/>
    <property type="evidence" value="ECO:0007669"/>
    <property type="project" value="TreeGrafter"/>
</dbReference>
<dbReference type="GO" id="GO:0003677">
    <property type="term" value="F:DNA binding"/>
    <property type="evidence" value="ECO:0007669"/>
    <property type="project" value="InterPro"/>
</dbReference>
<feature type="region of interest" description="Disordered" evidence="4">
    <location>
        <begin position="1"/>
        <end position="98"/>
    </location>
</feature>
<evidence type="ECO:0000313" key="6">
    <source>
        <dbReference type="Proteomes" id="UP001054889"/>
    </source>
</evidence>
<feature type="compositionally biased region" description="Polar residues" evidence="4">
    <location>
        <begin position="351"/>
        <end position="361"/>
    </location>
</feature>
<evidence type="ECO:0000256" key="1">
    <source>
        <dbReference type="ARBA" id="ARBA00004123"/>
    </source>
</evidence>
<evidence type="ECO:0000313" key="5">
    <source>
        <dbReference type="EMBL" id="GJM92498.1"/>
    </source>
</evidence>
<sequence>MPDGNNSVGTSSNPPKPRGRPRKIPDGNNPDGSSSNPPKPRGRPRKIPDGNNSVGSPSKTPKPRGRPRKRPIDLSEPVPKRPRGRPRKQPLPLAIVEDSSLNSGSQDIVLYDPLSASTDFPDDLPLAYVISSAKSVKSTPGRGRGRPRKSQTDKVTSSSGTTLTEDVCTALSPTIATCMEQKRRGRPRKCPVTSSIRSISSTEIESWKDITCQPVDHSACTESDANPSINAVDAALPIRYSSTATCESMSKDERGRRQNEEEPISNSLSCAVVPCLESCSKRETISNDPMVSVQNALPSGRSNVASATGQVCSVAALSCQGSVHNGVLSDDSVLPNHISSGKRGKGRARKNQVSAATSLSGVSGGITPKTASVQSDSDKHTALDKSGGKVIASNLDSISSCEFDIEKCSIDLNAALADAASPAHSIHDAECKQESRTKRGRGGSRKKHVSTEHGVSTDLNDAEPRTPTTPKSNGVALVESCVEGSRPRKGSRQHKKLSVSSKNSSTSICIAADAIVRPSTSMTMQASRSDKMANEDGLSGLKNEIVGCQVKKVNEKDTGNDTSHCNTENAQANEVAPIYKNNGIDGVKAAELVLVEEPREDENKFSSIENSNSSPIPKDIALPRVVLCLAHNGKVAWDIKWKPPVPNQPEQESCLGFLAVLLGNGVLEVWEVPSPRMIQKIYSPSMVEGSDPRFLKLQPVFRCAKVTCGNRQSIPLTVDWSPSPPHDMILAGCHDGTVAVWKFTTHFSSQDSKPFMCVTVDSVPIRALSWAPYISDENINTFVTAGEDGLKFWDLRDPYRPLWELTTAPRAVLSLHWLKDARGIVISLEDGTLKFLSLPRIANDVPVTGRPFAGTKTQGVSTYQLSEYLIWSVHASEITGYAAYCGADGTAVHFQLTSRFWEKEPGRNRAPYFLCGSLSEEGGNIKIGRNSRDCENPELGDGQEDGHGEEQGAGAIVLAGPTEQENDGLWNSKAGESPKDFEVFPLPKSVALHRVRWNTNKGSERWLCYGGAAGIIRCQRI</sequence>
<feature type="region of interest" description="Disordered" evidence="4">
    <location>
        <begin position="928"/>
        <end position="949"/>
    </location>
</feature>
<feature type="compositionally biased region" description="Basic and acidic residues" evidence="4">
    <location>
        <begin position="425"/>
        <end position="437"/>
    </location>
</feature>
<dbReference type="PRINTS" id="PR00929">
    <property type="entry name" value="ATHOOK"/>
</dbReference>